<dbReference type="EMBL" id="JAUHHV010000012">
    <property type="protein sequence ID" value="KAK1406502.1"/>
    <property type="molecule type" value="Genomic_DNA"/>
</dbReference>
<dbReference type="GO" id="GO:0004252">
    <property type="term" value="F:serine-type endopeptidase activity"/>
    <property type="evidence" value="ECO:0007669"/>
    <property type="project" value="InterPro"/>
</dbReference>
<keyword evidence="2" id="KW-1185">Reference proteome</keyword>
<dbReference type="Proteomes" id="UP001229421">
    <property type="component" value="Unassembled WGS sequence"/>
</dbReference>
<dbReference type="SUPFAM" id="SSF52743">
    <property type="entry name" value="Subtilisin-like"/>
    <property type="match status" value="1"/>
</dbReference>
<comment type="caution">
    <text evidence="1">The sequence shown here is derived from an EMBL/GenBank/DDBJ whole genome shotgun (WGS) entry which is preliminary data.</text>
</comment>
<dbReference type="Gene3D" id="3.40.50.200">
    <property type="entry name" value="Peptidase S8/S53 domain"/>
    <property type="match status" value="1"/>
</dbReference>
<dbReference type="AlphaFoldDB" id="A0AAD8NF44"/>
<dbReference type="InterPro" id="IPR036852">
    <property type="entry name" value="Peptidase_S8/S53_dom_sf"/>
</dbReference>
<evidence type="ECO:0008006" key="3">
    <source>
        <dbReference type="Google" id="ProtNLM"/>
    </source>
</evidence>
<accession>A0AAD8NF44</accession>
<organism evidence="1 2">
    <name type="scientific">Tagetes erecta</name>
    <name type="common">African marigold</name>
    <dbReference type="NCBI Taxonomy" id="13708"/>
    <lineage>
        <taxon>Eukaryota</taxon>
        <taxon>Viridiplantae</taxon>
        <taxon>Streptophyta</taxon>
        <taxon>Embryophyta</taxon>
        <taxon>Tracheophyta</taxon>
        <taxon>Spermatophyta</taxon>
        <taxon>Magnoliopsida</taxon>
        <taxon>eudicotyledons</taxon>
        <taxon>Gunneridae</taxon>
        <taxon>Pentapetalae</taxon>
        <taxon>asterids</taxon>
        <taxon>campanulids</taxon>
        <taxon>Asterales</taxon>
        <taxon>Asteraceae</taxon>
        <taxon>Asteroideae</taxon>
        <taxon>Heliantheae alliance</taxon>
        <taxon>Tageteae</taxon>
        <taxon>Tagetes</taxon>
    </lineage>
</organism>
<sequence length="178" mass="20215">MNDVWEIVLQRAFRLINEKTEKPRELREVTEMLEQSACGTLISLLVLDTISNLISSSSLPVDCLFISRGCTNTLSNILPIHMERSQVTSFFGANALWSKGYTGANVRIPIFDTGIRSDHPHFHNEAIAGEDAECLGFAPDTEIYAFSMFRVTQVVFDINIIDHLRVTEHIMHDVCYFY</sequence>
<dbReference type="GO" id="GO:0006508">
    <property type="term" value="P:proteolysis"/>
    <property type="evidence" value="ECO:0007669"/>
    <property type="project" value="InterPro"/>
</dbReference>
<reference evidence="1" key="1">
    <citation type="journal article" date="2023" name="bioRxiv">
        <title>Improved chromosome-level genome assembly for marigold (Tagetes erecta).</title>
        <authorList>
            <person name="Jiang F."/>
            <person name="Yuan L."/>
            <person name="Wang S."/>
            <person name="Wang H."/>
            <person name="Xu D."/>
            <person name="Wang A."/>
            <person name="Fan W."/>
        </authorList>
    </citation>
    <scope>NUCLEOTIDE SEQUENCE</scope>
    <source>
        <strain evidence="1">WSJ</strain>
        <tissue evidence="1">Leaf</tissue>
    </source>
</reference>
<evidence type="ECO:0000313" key="1">
    <source>
        <dbReference type="EMBL" id="KAK1406502.1"/>
    </source>
</evidence>
<evidence type="ECO:0000313" key="2">
    <source>
        <dbReference type="Proteomes" id="UP001229421"/>
    </source>
</evidence>
<proteinExistence type="predicted"/>
<gene>
    <name evidence="1" type="ORF">QVD17_41881</name>
</gene>
<protein>
    <recommendedName>
        <fullName evidence="3">Subtilisin</fullName>
    </recommendedName>
</protein>
<name>A0AAD8NF44_TARER</name>